<sequence>MSTDLNLVVSPSPQISNHRYPSLDGTECGLQNSTTIKRKPPELSQEVCDLIIEYLVSSPSAREDLKSCSLTCRRWVYRSRLLLYRRIRLKPTTNIDEFLAVYTEDKLLPYVSEVMILGYLSPCSFQHNESESGLDQDGRPDHSWMDKHILLLQRFTKVDLLHLHDLSWGDISANMRHFLLDHFRDVTRLTLTSVDFWNANQLFITLQSFARLKGLSMEHLSWHRANYTRNQLTQTNPLALQYLYLGETEFARYGPFVQWLFGNRSVMTVDHAVIVWEDTEIASLINLMRGLAPNLRTLVYCQHMVLPGSEVVEARLAAQNATDDEVDMAIMLAPTYSLPTDIPTEDAPHQVAHQFATAANHAEHRDTADAGVGTDNSDRGNAFDTNFQAEHVASVNAEYLQGEGDALGDDAEDTHNYGLADEDHDEMDGDRDDNDSSDEPPVPVEMGDDEYEDPEIIEKFVTENGVFLPEVEANARGIALLEEKPIEGSRIVKLHARVVWSTTALFGIKLITQMVTQHTEDFQLYLTMPSKCQWSSADWPAVDALLDQVSKCAAPGAKLGFCVHGGPLLGNKDATELHDLLMSSMPLVRGRKVWSLKYATGP</sequence>
<evidence type="ECO:0000256" key="1">
    <source>
        <dbReference type="SAM" id="MobiDB-lite"/>
    </source>
</evidence>
<proteinExistence type="predicted"/>
<name>A0A2H3J2K5_WOLCO</name>
<accession>A0A2H3J2K5</accession>
<dbReference type="Proteomes" id="UP000218811">
    <property type="component" value="Unassembled WGS sequence"/>
</dbReference>
<feature type="compositionally biased region" description="Acidic residues" evidence="1">
    <location>
        <begin position="420"/>
        <end position="438"/>
    </location>
</feature>
<dbReference type="OrthoDB" id="2804474at2759"/>
<reference evidence="2 3" key="1">
    <citation type="journal article" date="2012" name="Science">
        <title>The Paleozoic origin of enzymatic lignin decomposition reconstructed from 31 fungal genomes.</title>
        <authorList>
            <person name="Floudas D."/>
            <person name="Binder M."/>
            <person name="Riley R."/>
            <person name="Barry K."/>
            <person name="Blanchette R.A."/>
            <person name="Henrissat B."/>
            <person name="Martinez A.T."/>
            <person name="Otillar R."/>
            <person name="Spatafora J.W."/>
            <person name="Yadav J.S."/>
            <person name="Aerts A."/>
            <person name="Benoit I."/>
            <person name="Boyd A."/>
            <person name="Carlson A."/>
            <person name="Copeland A."/>
            <person name="Coutinho P.M."/>
            <person name="de Vries R.P."/>
            <person name="Ferreira P."/>
            <person name="Findley K."/>
            <person name="Foster B."/>
            <person name="Gaskell J."/>
            <person name="Glotzer D."/>
            <person name="Gorecki P."/>
            <person name="Heitman J."/>
            <person name="Hesse C."/>
            <person name="Hori C."/>
            <person name="Igarashi K."/>
            <person name="Jurgens J.A."/>
            <person name="Kallen N."/>
            <person name="Kersten P."/>
            <person name="Kohler A."/>
            <person name="Kuees U."/>
            <person name="Kumar T.K.A."/>
            <person name="Kuo A."/>
            <person name="LaButti K."/>
            <person name="Larrondo L.F."/>
            <person name="Lindquist E."/>
            <person name="Ling A."/>
            <person name="Lombard V."/>
            <person name="Lucas S."/>
            <person name="Lundell T."/>
            <person name="Martin R."/>
            <person name="McLaughlin D.J."/>
            <person name="Morgenstern I."/>
            <person name="Morin E."/>
            <person name="Murat C."/>
            <person name="Nagy L.G."/>
            <person name="Nolan M."/>
            <person name="Ohm R.A."/>
            <person name="Patyshakuliyeva A."/>
            <person name="Rokas A."/>
            <person name="Ruiz-Duenas F.J."/>
            <person name="Sabat G."/>
            <person name="Salamov A."/>
            <person name="Samejima M."/>
            <person name="Schmutz J."/>
            <person name="Slot J.C."/>
            <person name="St John F."/>
            <person name="Stenlid J."/>
            <person name="Sun H."/>
            <person name="Sun S."/>
            <person name="Syed K."/>
            <person name="Tsang A."/>
            <person name="Wiebenga A."/>
            <person name="Young D."/>
            <person name="Pisabarro A."/>
            <person name="Eastwood D.C."/>
            <person name="Martin F."/>
            <person name="Cullen D."/>
            <person name="Grigoriev I.V."/>
            <person name="Hibbett D.S."/>
        </authorList>
    </citation>
    <scope>NUCLEOTIDE SEQUENCE [LARGE SCALE GENOMIC DNA]</scope>
    <source>
        <strain evidence="2 3">MD-104</strain>
    </source>
</reference>
<organism evidence="2 3">
    <name type="scientific">Wolfiporia cocos (strain MD-104)</name>
    <name type="common">Brown rot fungus</name>
    <dbReference type="NCBI Taxonomy" id="742152"/>
    <lineage>
        <taxon>Eukaryota</taxon>
        <taxon>Fungi</taxon>
        <taxon>Dikarya</taxon>
        <taxon>Basidiomycota</taxon>
        <taxon>Agaricomycotina</taxon>
        <taxon>Agaricomycetes</taxon>
        <taxon>Polyporales</taxon>
        <taxon>Phaeolaceae</taxon>
        <taxon>Wolfiporia</taxon>
    </lineage>
</organism>
<keyword evidence="3" id="KW-1185">Reference proteome</keyword>
<feature type="region of interest" description="Disordered" evidence="1">
    <location>
        <begin position="360"/>
        <end position="383"/>
    </location>
</feature>
<gene>
    <name evidence="2" type="ORF">WOLCODRAFT_140400</name>
</gene>
<feature type="region of interest" description="Disordered" evidence="1">
    <location>
        <begin position="404"/>
        <end position="450"/>
    </location>
</feature>
<evidence type="ECO:0000313" key="3">
    <source>
        <dbReference type="Proteomes" id="UP000218811"/>
    </source>
</evidence>
<protein>
    <recommendedName>
        <fullName evidence="4">F-box domain-containing protein</fullName>
    </recommendedName>
</protein>
<dbReference type="AlphaFoldDB" id="A0A2H3J2K5"/>
<evidence type="ECO:0000313" key="2">
    <source>
        <dbReference type="EMBL" id="PCH36406.1"/>
    </source>
</evidence>
<dbReference type="EMBL" id="KB467876">
    <property type="protein sequence ID" value="PCH36406.1"/>
    <property type="molecule type" value="Genomic_DNA"/>
</dbReference>
<dbReference type="OMA" id="LSWHRAN"/>
<evidence type="ECO:0008006" key="4">
    <source>
        <dbReference type="Google" id="ProtNLM"/>
    </source>
</evidence>